<feature type="region of interest" description="Disordered" evidence="1">
    <location>
        <begin position="24"/>
        <end position="56"/>
    </location>
</feature>
<feature type="compositionally biased region" description="Basic residues" evidence="1">
    <location>
        <begin position="42"/>
        <end position="51"/>
    </location>
</feature>
<organism evidence="2 3">
    <name type="scientific">Portunus trituberculatus</name>
    <name type="common">Swimming crab</name>
    <name type="synonym">Neptunus trituberculatus</name>
    <dbReference type="NCBI Taxonomy" id="210409"/>
    <lineage>
        <taxon>Eukaryota</taxon>
        <taxon>Metazoa</taxon>
        <taxon>Ecdysozoa</taxon>
        <taxon>Arthropoda</taxon>
        <taxon>Crustacea</taxon>
        <taxon>Multicrustacea</taxon>
        <taxon>Malacostraca</taxon>
        <taxon>Eumalacostraca</taxon>
        <taxon>Eucarida</taxon>
        <taxon>Decapoda</taxon>
        <taxon>Pleocyemata</taxon>
        <taxon>Brachyura</taxon>
        <taxon>Eubrachyura</taxon>
        <taxon>Portunoidea</taxon>
        <taxon>Portunidae</taxon>
        <taxon>Portuninae</taxon>
        <taxon>Portunus</taxon>
    </lineage>
</organism>
<accession>A0A5B7E3Z0</accession>
<dbReference type="EMBL" id="VSRR010001863">
    <property type="protein sequence ID" value="MPC28139.1"/>
    <property type="molecule type" value="Genomic_DNA"/>
</dbReference>
<name>A0A5B7E3Z0_PORTR</name>
<gene>
    <name evidence="2" type="ORF">E2C01_021334</name>
</gene>
<evidence type="ECO:0000256" key="1">
    <source>
        <dbReference type="SAM" id="MobiDB-lite"/>
    </source>
</evidence>
<protein>
    <submittedName>
        <fullName evidence="2">Uncharacterized protein</fullName>
    </submittedName>
</protein>
<evidence type="ECO:0000313" key="2">
    <source>
        <dbReference type="EMBL" id="MPC28139.1"/>
    </source>
</evidence>
<comment type="caution">
    <text evidence="2">The sequence shown here is derived from an EMBL/GenBank/DDBJ whole genome shotgun (WGS) entry which is preliminary data.</text>
</comment>
<dbReference type="Proteomes" id="UP000324222">
    <property type="component" value="Unassembled WGS sequence"/>
</dbReference>
<sequence>MAQSKAEMWPKTKAWSLKENACAQNGQEVRSNPTQPLLHPTHTPHRTHYHAQGREPMERCSKTHEMNLRRRKRQEKKKNKPVDLARCLVPLAPESFPSVLNGEYLLLRGCILRGLDESERLALEERHGAGVRSWRGKMEEKRRRVVFSSNLHERPSPSGRLLFNPFFIGTYRPNSP</sequence>
<evidence type="ECO:0000313" key="3">
    <source>
        <dbReference type="Proteomes" id="UP000324222"/>
    </source>
</evidence>
<reference evidence="2 3" key="1">
    <citation type="submission" date="2019-05" db="EMBL/GenBank/DDBJ databases">
        <title>Another draft genome of Portunus trituberculatus and its Hox gene families provides insights of decapod evolution.</title>
        <authorList>
            <person name="Jeong J.-H."/>
            <person name="Song I."/>
            <person name="Kim S."/>
            <person name="Choi T."/>
            <person name="Kim D."/>
            <person name="Ryu S."/>
            <person name="Kim W."/>
        </authorList>
    </citation>
    <scope>NUCLEOTIDE SEQUENCE [LARGE SCALE GENOMIC DNA]</scope>
    <source>
        <tissue evidence="2">Muscle</tissue>
    </source>
</reference>
<dbReference type="AlphaFoldDB" id="A0A5B7E3Z0"/>
<keyword evidence="3" id="KW-1185">Reference proteome</keyword>
<proteinExistence type="predicted"/>